<name>A0A7R8VFA8_TIMDO</name>
<evidence type="ECO:0000256" key="1">
    <source>
        <dbReference type="SAM" id="MobiDB-lite"/>
    </source>
</evidence>
<organism evidence="2">
    <name type="scientific">Timema douglasi</name>
    <name type="common">Walking stick</name>
    <dbReference type="NCBI Taxonomy" id="61478"/>
    <lineage>
        <taxon>Eukaryota</taxon>
        <taxon>Metazoa</taxon>
        <taxon>Ecdysozoa</taxon>
        <taxon>Arthropoda</taxon>
        <taxon>Hexapoda</taxon>
        <taxon>Insecta</taxon>
        <taxon>Pterygota</taxon>
        <taxon>Neoptera</taxon>
        <taxon>Polyneoptera</taxon>
        <taxon>Phasmatodea</taxon>
        <taxon>Timematodea</taxon>
        <taxon>Timematoidea</taxon>
        <taxon>Timematidae</taxon>
        <taxon>Timema</taxon>
    </lineage>
</organism>
<protein>
    <submittedName>
        <fullName evidence="2">Uncharacterized protein</fullName>
    </submittedName>
</protein>
<accession>A0A7R8VFA8</accession>
<reference evidence="2" key="1">
    <citation type="submission" date="2020-11" db="EMBL/GenBank/DDBJ databases">
        <authorList>
            <person name="Tran Van P."/>
        </authorList>
    </citation>
    <scope>NUCLEOTIDE SEQUENCE</scope>
</reference>
<dbReference type="EMBL" id="OA564979">
    <property type="protein sequence ID" value="CAD7196030.1"/>
    <property type="molecule type" value="Genomic_DNA"/>
</dbReference>
<sequence>MKERGLAIVKRGDVEALSRLHIVVVTVGRRDLGQDCTLPRILQAQDKDPALRAFFQLQTRSTSYAREKTTLNIGYRNGIGKVELEEVNPHLRGRRVENHLGKTTPSSPDRDSNLDLPVLSSRAQHDKRVSQLRHRGGSAWVHGIEPTTVRPFFNLAFKGLDVCLKLPRLRFRHAGSILYRSMVIVSGNIHLISIVEFPSIFSFHSFLRTSSLQLPPCTYCELGSRSDELDETPSSMSLISLADSQFEIISFNSFSVSISLLREDAMINTTI</sequence>
<feature type="region of interest" description="Disordered" evidence="1">
    <location>
        <begin position="93"/>
        <end position="116"/>
    </location>
</feature>
<gene>
    <name evidence="2" type="ORF">TDIB3V08_LOCUS2388</name>
</gene>
<evidence type="ECO:0000313" key="2">
    <source>
        <dbReference type="EMBL" id="CAD7196030.1"/>
    </source>
</evidence>
<proteinExistence type="predicted"/>
<dbReference type="AlphaFoldDB" id="A0A7R8VFA8"/>